<dbReference type="GO" id="GO:0006506">
    <property type="term" value="P:GPI anchor biosynthetic process"/>
    <property type="evidence" value="ECO:0007669"/>
    <property type="project" value="TreeGrafter"/>
</dbReference>
<dbReference type="PANTHER" id="PTHR14859:SF15">
    <property type="entry name" value="ENDONUCLEASE_EXONUCLEASE_PHOSPHATASE DOMAIN-CONTAINING PROTEIN"/>
    <property type="match status" value="1"/>
</dbReference>
<protein>
    <recommendedName>
        <fullName evidence="1">Endonuclease/exonuclease/phosphatase domain-containing protein</fullName>
    </recommendedName>
</protein>
<dbReference type="RefSeq" id="WP_165792150.1">
    <property type="nucleotide sequence ID" value="NZ_BFAV01000141.1"/>
</dbReference>
<proteinExistence type="predicted"/>
<dbReference type="EMBL" id="BFAV01000141">
    <property type="protein sequence ID" value="GBF34571.1"/>
    <property type="molecule type" value="Genomic_DNA"/>
</dbReference>
<dbReference type="AlphaFoldDB" id="A0A2L2XKW5"/>
<sequence>MTLAVKVLTYNIHHGADAAGRRSINSIGETIGNSGAHLAGLQEVDCLMPRTFFSHQARRLAQKLDMKYAFGANMKWLAMFRYGNALLSRFPIVARANIPLPGKTEKRGLLKALIRPRENTEFYFLCVHLGLSRAERREQIKSIMEIANTLDRPYILAGDFNTEPGSGELSALGECMQATMLKAPGRYATFPSYRPGHGLDYIFTSRHWRVISCRIIPSGASDHLPVMSEMLLG</sequence>
<dbReference type="Gene3D" id="3.60.10.10">
    <property type="entry name" value="Endonuclease/exonuclease/phosphatase"/>
    <property type="match status" value="1"/>
</dbReference>
<evidence type="ECO:0000313" key="2">
    <source>
        <dbReference type="EMBL" id="GBF34571.1"/>
    </source>
</evidence>
<keyword evidence="3" id="KW-1185">Reference proteome</keyword>
<dbReference type="Proteomes" id="UP000239549">
    <property type="component" value="Unassembled WGS sequence"/>
</dbReference>
<reference evidence="3" key="1">
    <citation type="submission" date="2018-02" db="EMBL/GenBank/DDBJ databases">
        <title>Genome sequence of Desulfocucumis palustris strain NAW-5.</title>
        <authorList>
            <person name="Watanabe M."/>
            <person name="Kojima H."/>
            <person name="Fukui M."/>
        </authorList>
    </citation>
    <scope>NUCLEOTIDE SEQUENCE [LARGE SCALE GENOMIC DNA]</scope>
    <source>
        <strain evidence="3">NAW-5</strain>
    </source>
</reference>
<feature type="domain" description="Endonuclease/exonuclease/phosphatase" evidence="1">
    <location>
        <begin position="8"/>
        <end position="223"/>
    </location>
</feature>
<name>A0A2L2XKW5_9FIRM</name>
<dbReference type="InterPro" id="IPR036691">
    <property type="entry name" value="Endo/exonu/phosph_ase_sf"/>
</dbReference>
<dbReference type="GO" id="GO:0003824">
    <property type="term" value="F:catalytic activity"/>
    <property type="evidence" value="ECO:0007669"/>
    <property type="project" value="InterPro"/>
</dbReference>
<gene>
    <name evidence="2" type="ORF">DCCM_3690</name>
</gene>
<dbReference type="InterPro" id="IPR051916">
    <property type="entry name" value="GPI-anchor_lipid_remodeler"/>
</dbReference>
<dbReference type="SUPFAM" id="SSF56219">
    <property type="entry name" value="DNase I-like"/>
    <property type="match status" value="1"/>
</dbReference>
<dbReference type="InterPro" id="IPR005135">
    <property type="entry name" value="Endo/exonuclease/phosphatase"/>
</dbReference>
<comment type="caution">
    <text evidence="2">The sequence shown here is derived from an EMBL/GenBank/DDBJ whole genome shotgun (WGS) entry which is preliminary data.</text>
</comment>
<dbReference type="PANTHER" id="PTHR14859">
    <property type="entry name" value="CALCOFLUOR WHITE HYPERSENSITIVE PROTEIN PRECURSOR"/>
    <property type="match status" value="1"/>
</dbReference>
<organism evidence="2 3">
    <name type="scientific">Desulfocucumis palustris</name>
    <dbReference type="NCBI Taxonomy" id="1898651"/>
    <lineage>
        <taxon>Bacteria</taxon>
        <taxon>Bacillati</taxon>
        <taxon>Bacillota</taxon>
        <taxon>Clostridia</taxon>
        <taxon>Eubacteriales</taxon>
        <taxon>Desulfocucumaceae</taxon>
        <taxon>Desulfocucumis</taxon>
    </lineage>
</organism>
<dbReference type="GO" id="GO:0016020">
    <property type="term" value="C:membrane"/>
    <property type="evidence" value="ECO:0007669"/>
    <property type="project" value="GOC"/>
</dbReference>
<dbReference type="Pfam" id="PF03372">
    <property type="entry name" value="Exo_endo_phos"/>
    <property type="match status" value="1"/>
</dbReference>
<evidence type="ECO:0000313" key="3">
    <source>
        <dbReference type="Proteomes" id="UP000239549"/>
    </source>
</evidence>
<accession>A0A2L2XKW5</accession>
<evidence type="ECO:0000259" key="1">
    <source>
        <dbReference type="Pfam" id="PF03372"/>
    </source>
</evidence>